<dbReference type="Gene3D" id="3.30.300.130">
    <property type="entry name" value="Fe-S cluster assembly (FSCA)"/>
    <property type="match status" value="1"/>
</dbReference>
<dbReference type="SUPFAM" id="SSF117916">
    <property type="entry name" value="Fe-S cluster assembly (FSCA) domain-like"/>
    <property type="match status" value="1"/>
</dbReference>
<protein>
    <submittedName>
        <fullName evidence="3">Metal-sulfur cluster biosynthetic enzyme</fullName>
    </submittedName>
</protein>
<keyword evidence="4" id="KW-1185">Reference proteome</keyword>
<gene>
    <name evidence="3" type="ORF">DFR67_111237</name>
</gene>
<dbReference type="Proteomes" id="UP000247591">
    <property type="component" value="Unassembled WGS sequence"/>
</dbReference>
<accession>A0A318RJ27</accession>
<reference evidence="3 4" key="1">
    <citation type="submission" date="2018-06" db="EMBL/GenBank/DDBJ databases">
        <title>Genomic Encyclopedia of Type Strains, Phase IV (KMG-IV): sequencing the most valuable type-strain genomes for metagenomic binning, comparative biology and taxonomic classification.</title>
        <authorList>
            <person name="Goeker M."/>
        </authorList>
    </citation>
    <scope>NUCLEOTIDE SEQUENCE [LARGE SCALE GENOMIC DNA]</scope>
    <source>
        <strain evidence="3 4">DSM 45521</strain>
    </source>
</reference>
<evidence type="ECO:0000313" key="3">
    <source>
        <dbReference type="EMBL" id="PYE15160.1"/>
    </source>
</evidence>
<dbReference type="EMBL" id="QJSP01000011">
    <property type="protein sequence ID" value="PYE15160.1"/>
    <property type="molecule type" value="Genomic_DNA"/>
</dbReference>
<evidence type="ECO:0000259" key="2">
    <source>
        <dbReference type="Pfam" id="PF01883"/>
    </source>
</evidence>
<dbReference type="RefSeq" id="WP_110471147.1">
    <property type="nucleotide sequence ID" value="NZ_QJSP01000011.1"/>
</dbReference>
<comment type="caution">
    <text evidence="3">The sequence shown here is derived from an EMBL/GenBank/DDBJ whole genome shotgun (WGS) entry which is preliminary data.</text>
</comment>
<organism evidence="3 4">
    <name type="scientific">Williamsia limnetica</name>
    <dbReference type="NCBI Taxonomy" id="882452"/>
    <lineage>
        <taxon>Bacteria</taxon>
        <taxon>Bacillati</taxon>
        <taxon>Actinomycetota</taxon>
        <taxon>Actinomycetes</taxon>
        <taxon>Mycobacteriales</taxon>
        <taxon>Nocardiaceae</taxon>
        <taxon>Williamsia</taxon>
    </lineage>
</organism>
<dbReference type="OrthoDB" id="153551at2"/>
<dbReference type="InterPro" id="IPR034904">
    <property type="entry name" value="FSCA_dom_sf"/>
</dbReference>
<dbReference type="InterPro" id="IPR002744">
    <property type="entry name" value="MIP18-like"/>
</dbReference>
<proteinExistence type="predicted"/>
<name>A0A318RJ27_WILLI</name>
<evidence type="ECO:0000256" key="1">
    <source>
        <dbReference type="SAM" id="MobiDB-lite"/>
    </source>
</evidence>
<feature type="domain" description="MIP18 family-like" evidence="2">
    <location>
        <begin position="19"/>
        <end position="94"/>
    </location>
</feature>
<dbReference type="Pfam" id="PF01883">
    <property type="entry name" value="FeS_assembly_P"/>
    <property type="match status" value="1"/>
</dbReference>
<feature type="region of interest" description="Disordered" evidence="1">
    <location>
        <begin position="249"/>
        <end position="276"/>
    </location>
</feature>
<dbReference type="AlphaFoldDB" id="A0A318RJ27"/>
<evidence type="ECO:0000313" key="4">
    <source>
        <dbReference type="Proteomes" id="UP000247591"/>
    </source>
</evidence>
<sequence length="276" mass="30221">MTAVTWPGEVVARDHALAEQVWGALGTVQDPELDEPITDLKFVTTVEIDRGEQGAEVSIRLRLPTYFCAPNFAYLMVADAYDAVAALSEVSRTSVWLDDHFASDEINNGVAARAGFTGSFPTEARLSEAKGEVLGELEELRQTFQRKAYLASLDRLTKRLSADGVEFDAYTSLRIGDLPAGLETDSLMRRRNDVGLPLTEMSLVMVEHDGEPMGAERLPKRLRFAKSVRVSIEGNGIFCRGLLETRYGDDESPGTQSGIGAFDGADLGMPTLRRES</sequence>